<dbReference type="EMBL" id="JASVWF010000008">
    <property type="protein sequence ID" value="MDL5159674.1"/>
    <property type="molecule type" value="Genomic_DNA"/>
</dbReference>
<evidence type="ECO:0000256" key="1">
    <source>
        <dbReference type="ARBA" id="ARBA00004651"/>
    </source>
</evidence>
<dbReference type="InterPro" id="IPR000515">
    <property type="entry name" value="MetI-like"/>
</dbReference>
<evidence type="ECO:0000256" key="6">
    <source>
        <dbReference type="ARBA" id="ARBA00023136"/>
    </source>
</evidence>
<evidence type="ECO:0000256" key="2">
    <source>
        <dbReference type="ARBA" id="ARBA00022448"/>
    </source>
</evidence>
<feature type="transmembrane region" description="Helical" evidence="7">
    <location>
        <begin position="135"/>
        <end position="155"/>
    </location>
</feature>
<proteinExistence type="inferred from homology"/>
<dbReference type="PANTHER" id="PTHR30151">
    <property type="entry name" value="ALKANE SULFONATE ABC TRANSPORTER-RELATED, MEMBRANE SUBUNIT"/>
    <property type="match status" value="1"/>
</dbReference>
<dbReference type="Gene3D" id="1.10.3720.10">
    <property type="entry name" value="MetI-like"/>
    <property type="match status" value="1"/>
</dbReference>
<feature type="transmembrane region" description="Helical" evidence="7">
    <location>
        <begin position="80"/>
        <end position="101"/>
    </location>
</feature>
<dbReference type="PROSITE" id="PS50928">
    <property type="entry name" value="ABC_TM1"/>
    <property type="match status" value="1"/>
</dbReference>
<evidence type="ECO:0000259" key="8">
    <source>
        <dbReference type="PROSITE" id="PS50928"/>
    </source>
</evidence>
<evidence type="ECO:0000256" key="4">
    <source>
        <dbReference type="ARBA" id="ARBA00022692"/>
    </source>
</evidence>
<keyword evidence="10" id="KW-1185">Reference proteome</keyword>
<feature type="transmembrane region" description="Helical" evidence="7">
    <location>
        <begin position="107"/>
        <end position="128"/>
    </location>
</feature>
<accession>A0ABT7MHL2</accession>
<sequence length="261" mass="28076">MPTRTRRTSPARRAALRTPYGVISIVAGLLLWELLVRVFEPNPLVIVAPSTIAATLWELFRTGSIWPDLIVSMQGFAIGYVLAAVVAIALGLAIGASTILYRWTNPWVNALYATPIIGLAPLMIIIFGFGLQSKVAVVIALVIFPILINTVAGARAVSTDYRELAVVYQASRFETFTKVLFPGALPFILTGLRLAVGRGLIGVVVADLFGASSGLGLNLQQSAQSFDTPNIFAVTVLLAFLGIVLTGVIEFFEHRAHRGMK</sequence>
<dbReference type="InterPro" id="IPR035906">
    <property type="entry name" value="MetI-like_sf"/>
</dbReference>
<dbReference type="CDD" id="cd06261">
    <property type="entry name" value="TM_PBP2"/>
    <property type="match status" value="1"/>
</dbReference>
<keyword evidence="2 7" id="KW-0813">Transport</keyword>
<keyword evidence="4 7" id="KW-0812">Transmembrane</keyword>
<keyword evidence="6 7" id="KW-0472">Membrane</keyword>
<dbReference type="PANTHER" id="PTHR30151:SF41">
    <property type="entry name" value="ABC TRANSPORTER PERMEASE PROTEIN"/>
    <property type="match status" value="1"/>
</dbReference>
<dbReference type="RefSeq" id="WP_286056278.1">
    <property type="nucleotide sequence ID" value="NZ_JASVWF010000008.1"/>
</dbReference>
<dbReference type="SUPFAM" id="SSF161098">
    <property type="entry name" value="MetI-like"/>
    <property type="match status" value="1"/>
</dbReference>
<evidence type="ECO:0000256" key="5">
    <source>
        <dbReference type="ARBA" id="ARBA00022989"/>
    </source>
</evidence>
<dbReference type="Proteomes" id="UP001231924">
    <property type="component" value="Unassembled WGS sequence"/>
</dbReference>
<gene>
    <name evidence="9" type="ORF">QRT03_27160</name>
</gene>
<feature type="transmembrane region" description="Helical" evidence="7">
    <location>
        <begin position="20"/>
        <end position="38"/>
    </location>
</feature>
<keyword evidence="3" id="KW-1003">Cell membrane</keyword>
<feature type="domain" description="ABC transmembrane type-1" evidence="8">
    <location>
        <begin position="69"/>
        <end position="249"/>
    </location>
</feature>
<evidence type="ECO:0000313" key="10">
    <source>
        <dbReference type="Proteomes" id="UP001231924"/>
    </source>
</evidence>
<name>A0ABT7MHL2_9PSEU</name>
<evidence type="ECO:0000256" key="3">
    <source>
        <dbReference type="ARBA" id="ARBA00022475"/>
    </source>
</evidence>
<evidence type="ECO:0000256" key="7">
    <source>
        <dbReference type="RuleBase" id="RU363032"/>
    </source>
</evidence>
<reference evidence="9 10" key="1">
    <citation type="submission" date="2023-06" db="EMBL/GenBank/DDBJ databases">
        <title>Actinomycetospora Odt1-22.</title>
        <authorList>
            <person name="Supong K."/>
        </authorList>
    </citation>
    <scope>NUCLEOTIDE SEQUENCE [LARGE SCALE GENOMIC DNA]</scope>
    <source>
        <strain evidence="9 10">Odt1-22</strain>
    </source>
</reference>
<feature type="transmembrane region" description="Helical" evidence="7">
    <location>
        <begin position="231"/>
        <end position="252"/>
    </location>
</feature>
<evidence type="ECO:0000313" key="9">
    <source>
        <dbReference type="EMBL" id="MDL5159674.1"/>
    </source>
</evidence>
<comment type="caution">
    <text evidence="9">The sequence shown here is derived from an EMBL/GenBank/DDBJ whole genome shotgun (WGS) entry which is preliminary data.</text>
</comment>
<organism evidence="9 10">
    <name type="scientific">Actinomycetospora termitidis</name>
    <dbReference type="NCBI Taxonomy" id="3053470"/>
    <lineage>
        <taxon>Bacteria</taxon>
        <taxon>Bacillati</taxon>
        <taxon>Actinomycetota</taxon>
        <taxon>Actinomycetes</taxon>
        <taxon>Pseudonocardiales</taxon>
        <taxon>Pseudonocardiaceae</taxon>
        <taxon>Actinomycetospora</taxon>
    </lineage>
</organism>
<keyword evidence="5 7" id="KW-1133">Transmembrane helix</keyword>
<comment type="subcellular location">
    <subcellularLocation>
        <location evidence="1 7">Cell membrane</location>
        <topology evidence="1 7">Multi-pass membrane protein</topology>
    </subcellularLocation>
</comment>
<comment type="similarity">
    <text evidence="7">Belongs to the binding-protein-dependent transport system permease family.</text>
</comment>
<dbReference type="Pfam" id="PF00528">
    <property type="entry name" value="BPD_transp_1"/>
    <property type="match status" value="1"/>
</dbReference>
<protein>
    <submittedName>
        <fullName evidence="9">ABC transporter permease</fullName>
    </submittedName>
</protein>
<feature type="transmembrane region" description="Helical" evidence="7">
    <location>
        <begin position="175"/>
        <end position="192"/>
    </location>
</feature>